<evidence type="ECO:0000256" key="1">
    <source>
        <dbReference type="SAM" id="Phobius"/>
    </source>
</evidence>
<keyword evidence="1" id="KW-0472">Membrane</keyword>
<dbReference type="AlphaFoldDB" id="A0A2S9Y873"/>
<name>A0A2S9Y873_9BACT</name>
<keyword evidence="1" id="KW-1133">Transmembrane helix</keyword>
<dbReference type="EMBL" id="PVNL01000117">
    <property type="protein sequence ID" value="PRQ01303.1"/>
    <property type="molecule type" value="Genomic_DNA"/>
</dbReference>
<feature type="transmembrane region" description="Helical" evidence="1">
    <location>
        <begin position="164"/>
        <end position="188"/>
    </location>
</feature>
<keyword evidence="1" id="KW-0812">Transmembrane</keyword>
<gene>
    <name evidence="2" type="ORF">ENSA7_59080</name>
</gene>
<protein>
    <recommendedName>
        <fullName evidence="4">PEGA domain-containing protein</fullName>
    </recommendedName>
</protein>
<organism evidence="2 3">
    <name type="scientific">Enhygromyxa salina</name>
    <dbReference type="NCBI Taxonomy" id="215803"/>
    <lineage>
        <taxon>Bacteria</taxon>
        <taxon>Pseudomonadati</taxon>
        <taxon>Myxococcota</taxon>
        <taxon>Polyangia</taxon>
        <taxon>Nannocystales</taxon>
        <taxon>Nannocystaceae</taxon>
        <taxon>Enhygromyxa</taxon>
    </lineage>
</organism>
<reference evidence="2 3" key="1">
    <citation type="submission" date="2018-03" db="EMBL/GenBank/DDBJ databases">
        <title>Draft Genome Sequences of the Obligatory Marine Myxobacteria Enhygromyxa salina SWB007.</title>
        <authorList>
            <person name="Poehlein A."/>
            <person name="Moghaddam J.A."/>
            <person name="Harms H."/>
            <person name="Alanjari M."/>
            <person name="Koenig G.M."/>
            <person name="Daniel R."/>
            <person name="Schaeberle T.F."/>
        </authorList>
    </citation>
    <scope>NUCLEOTIDE SEQUENCE [LARGE SCALE GENOMIC DNA]</scope>
    <source>
        <strain evidence="2 3">SWB007</strain>
    </source>
</reference>
<sequence>MLAGETTLAHETMDEAIREAMGAEVRAELFGPSLTELYEQRVAALDELGRADLLVTCAKPCRIYINETAIPPDQTPNVPLGSYRVWVEDPTGELPRKREVVELTEADEVYEVTFAPVVLPPSSSRPPSASPRIMPRGAEITLLVIGAGLTATGAVLAATNDTKVGPMIAGALSLAVGAGLGTCGAITLTIDERARRRGAAHQATLTWTMQF</sequence>
<evidence type="ECO:0000313" key="3">
    <source>
        <dbReference type="Proteomes" id="UP000238823"/>
    </source>
</evidence>
<accession>A0A2S9Y873</accession>
<evidence type="ECO:0008006" key="4">
    <source>
        <dbReference type="Google" id="ProtNLM"/>
    </source>
</evidence>
<feature type="transmembrane region" description="Helical" evidence="1">
    <location>
        <begin position="140"/>
        <end position="158"/>
    </location>
</feature>
<dbReference type="Proteomes" id="UP000238823">
    <property type="component" value="Unassembled WGS sequence"/>
</dbReference>
<comment type="caution">
    <text evidence="2">The sequence shown here is derived from an EMBL/GenBank/DDBJ whole genome shotgun (WGS) entry which is preliminary data.</text>
</comment>
<proteinExistence type="predicted"/>
<evidence type="ECO:0000313" key="2">
    <source>
        <dbReference type="EMBL" id="PRQ01303.1"/>
    </source>
</evidence>